<dbReference type="Proteomes" id="UP000321746">
    <property type="component" value="Unassembled WGS sequence"/>
</dbReference>
<organism evidence="1 2">
    <name type="scientific">Acetobacter oeni</name>
    <dbReference type="NCBI Taxonomy" id="304077"/>
    <lineage>
        <taxon>Bacteria</taxon>
        <taxon>Pseudomonadati</taxon>
        <taxon>Pseudomonadota</taxon>
        <taxon>Alphaproteobacteria</taxon>
        <taxon>Acetobacterales</taxon>
        <taxon>Acetobacteraceae</taxon>
        <taxon>Acetobacter</taxon>
    </lineage>
</organism>
<keyword evidence="2" id="KW-1185">Reference proteome</keyword>
<accession>A0A511XP90</accession>
<dbReference type="EMBL" id="BJYG01000052">
    <property type="protein sequence ID" value="GEN64757.1"/>
    <property type="molecule type" value="Genomic_DNA"/>
</dbReference>
<evidence type="ECO:0000313" key="1">
    <source>
        <dbReference type="EMBL" id="GEN64757.1"/>
    </source>
</evidence>
<comment type="caution">
    <text evidence="1">The sequence shown here is derived from an EMBL/GenBank/DDBJ whole genome shotgun (WGS) entry which is preliminary data.</text>
</comment>
<proteinExistence type="predicted"/>
<gene>
    <name evidence="1" type="ORF">AOE01nite_29810</name>
</gene>
<protein>
    <submittedName>
        <fullName evidence="1">Uncharacterized protein</fullName>
    </submittedName>
</protein>
<sequence length="67" mass="7276">MIDIDAEAQWGGHADSPPVAFSLARPAGWWELQKDFSGRGGGCLFVDHGLYRDCVARWRDADRAGGG</sequence>
<reference evidence="1 2" key="1">
    <citation type="submission" date="2019-07" db="EMBL/GenBank/DDBJ databases">
        <title>Whole genome shotgun sequence of Acetobacter oeni NBRC 105207.</title>
        <authorList>
            <person name="Hosoyama A."/>
            <person name="Uohara A."/>
            <person name="Ohji S."/>
            <person name="Ichikawa N."/>
        </authorList>
    </citation>
    <scope>NUCLEOTIDE SEQUENCE [LARGE SCALE GENOMIC DNA]</scope>
    <source>
        <strain evidence="1 2">NBRC 105207</strain>
    </source>
</reference>
<name>A0A511XP90_9PROT</name>
<evidence type="ECO:0000313" key="2">
    <source>
        <dbReference type="Proteomes" id="UP000321746"/>
    </source>
</evidence>
<dbReference type="AlphaFoldDB" id="A0A511XP90"/>